<comment type="subcellular location">
    <subcellularLocation>
        <location evidence="1">Membrane</location>
        <topology evidence="1">Multi-pass membrane protein</topology>
    </subcellularLocation>
</comment>
<feature type="transmembrane region" description="Helical" evidence="6">
    <location>
        <begin position="270"/>
        <end position="292"/>
    </location>
</feature>
<accession>A0A226X3K0</accession>
<gene>
    <name evidence="7" type="ORF">BSU04_13900</name>
</gene>
<evidence type="ECO:0000256" key="1">
    <source>
        <dbReference type="ARBA" id="ARBA00004141"/>
    </source>
</evidence>
<dbReference type="Proteomes" id="UP000214720">
    <property type="component" value="Unassembled WGS sequence"/>
</dbReference>
<protein>
    <submittedName>
        <fullName evidence="7">Inner membrane protein of type IV secretion of T-DNA complex, VirB6</fullName>
    </submittedName>
</protein>
<evidence type="ECO:0000256" key="4">
    <source>
        <dbReference type="ARBA" id="ARBA00023136"/>
    </source>
</evidence>
<comment type="caution">
    <text evidence="7">The sequence shown here is derived from an EMBL/GenBank/DDBJ whole genome shotgun (WGS) entry which is preliminary data.</text>
</comment>
<feature type="region of interest" description="Disordered" evidence="5">
    <location>
        <begin position="316"/>
        <end position="379"/>
    </location>
</feature>
<feature type="compositionally biased region" description="Polar residues" evidence="5">
    <location>
        <begin position="356"/>
        <end position="368"/>
    </location>
</feature>
<feature type="compositionally biased region" description="Low complexity" evidence="5">
    <location>
        <begin position="324"/>
        <end position="355"/>
    </location>
</feature>
<dbReference type="GO" id="GO:0030255">
    <property type="term" value="P:protein secretion by the type IV secretion system"/>
    <property type="evidence" value="ECO:0007669"/>
    <property type="project" value="InterPro"/>
</dbReference>
<keyword evidence="2 6" id="KW-0812">Transmembrane</keyword>
<evidence type="ECO:0000256" key="2">
    <source>
        <dbReference type="ARBA" id="ARBA00022692"/>
    </source>
</evidence>
<reference evidence="8" key="1">
    <citation type="submission" date="2017-01" db="EMBL/GenBank/DDBJ databases">
        <title>Genome Analysis of Deinococcus marmoris KOPRI26562.</title>
        <authorList>
            <person name="Kim J.H."/>
            <person name="Oh H.-M."/>
        </authorList>
    </citation>
    <scope>NUCLEOTIDE SEQUENCE [LARGE SCALE GENOMIC DNA]</scope>
    <source>
        <strain evidence="8">PAMC 26633</strain>
    </source>
</reference>
<dbReference type="Pfam" id="PF04610">
    <property type="entry name" value="TrbL"/>
    <property type="match status" value="1"/>
</dbReference>
<feature type="transmembrane region" description="Helical" evidence="6">
    <location>
        <begin position="97"/>
        <end position="113"/>
    </location>
</feature>
<organism evidence="7 8">
    <name type="scientific">Caballeronia sordidicola</name>
    <name type="common">Burkholderia sordidicola</name>
    <dbReference type="NCBI Taxonomy" id="196367"/>
    <lineage>
        <taxon>Bacteria</taxon>
        <taxon>Pseudomonadati</taxon>
        <taxon>Pseudomonadota</taxon>
        <taxon>Betaproteobacteria</taxon>
        <taxon>Burkholderiales</taxon>
        <taxon>Burkholderiaceae</taxon>
        <taxon>Caballeronia</taxon>
    </lineage>
</organism>
<sequence length="379" mass="39743">MTQRNLRLQTVRTLSRRNSKSQSWANRWHMATFNATTQIFSYIDTVVSQFVAANLGRIITAVTPVVALGLTISLMLEGLFLLARPGHEPLTGLVERFVKYALVISIASAGGWYQTSLANVAMKTPDEFASLFIINGASGSDQQNQIASVIDKAIDDGLHVAKTAFENAGVMSGPGIASGFLGVAVIVCTVIMCGMGAGLIIMAKSMLGVAICFGPVFIFSLLFKGTSDLFSRWIGTVINYGLVTVLVAAVFGLLMHFYSSAIAAAAVPNASSPILVSIMVCGLITVVSYFVMKEVPHMAASWGNGVSADIFKHLRRSTQPPSQKPAETPSSSSTSKTGGSASPSTSSASSNSASEQTTVSNSGTTDGSGMQGFAKGSRN</sequence>
<dbReference type="AlphaFoldDB" id="A0A226X3K0"/>
<dbReference type="EMBL" id="MTHB01000081">
    <property type="protein sequence ID" value="OXC78015.1"/>
    <property type="molecule type" value="Genomic_DNA"/>
</dbReference>
<feature type="transmembrane region" description="Helical" evidence="6">
    <location>
        <begin position="207"/>
        <end position="225"/>
    </location>
</feature>
<dbReference type="GO" id="GO:0016020">
    <property type="term" value="C:membrane"/>
    <property type="evidence" value="ECO:0007669"/>
    <property type="project" value="UniProtKB-SubCell"/>
</dbReference>
<keyword evidence="3 6" id="KW-1133">Transmembrane helix</keyword>
<dbReference type="InterPro" id="IPR007688">
    <property type="entry name" value="Conjugal_tfr_TrbL/VirB6"/>
</dbReference>
<proteinExistence type="predicted"/>
<feature type="transmembrane region" description="Helical" evidence="6">
    <location>
        <begin position="58"/>
        <end position="82"/>
    </location>
</feature>
<evidence type="ECO:0000256" key="3">
    <source>
        <dbReference type="ARBA" id="ARBA00022989"/>
    </source>
</evidence>
<keyword evidence="4 6" id="KW-0472">Membrane</keyword>
<feature type="transmembrane region" description="Helical" evidence="6">
    <location>
        <begin position="237"/>
        <end position="258"/>
    </location>
</feature>
<evidence type="ECO:0000313" key="7">
    <source>
        <dbReference type="EMBL" id="OXC78015.1"/>
    </source>
</evidence>
<evidence type="ECO:0000313" key="8">
    <source>
        <dbReference type="Proteomes" id="UP000214720"/>
    </source>
</evidence>
<dbReference type="OrthoDB" id="9006928at2"/>
<feature type="transmembrane region" description="Helical" evidence="6">
    <location>
        <begin position="180"/>
        <end position="201"/>
    </location>
</feature>
<name>A0A226X3K0_CABSO</name>
<evidence type="ECO:0000256" key="6">
    <source>
        <dbReference type="SAM" id="Phobius"/>
    </source>
</evidence>
<evidence type="ECO:0000256" key="5">
    <source>
        <dbReference type="SAM" id="MobiDB-lite"/>
    </source>
</evidence>